<dbReference type="GO" id="GO:0008948">
    <property type="term" value="F:oxaloacetate decarboxylase activity"/>
    <property type="evidence" value="ECO:0007669"/>
    <property type="project" value="UniProtKB-EC"/>
</dbReference>
<evidence type="ECO:0000256" key="2">
    <source>
        <dbReference type="ARBA" id="ARBA00001968"/>
    </source>
</evidence>
<feature type="binding site" evidence="9">
    <location>
        <position position="99"/>
    </location>
    <ligand>
        <name>substrate</name>
    </ligand>
</feature>
<proteinExistence type="inferred from homology"/>
<keyword evidence="12" id="KW-1185">Reference proteome</keyword>
<dbReference type="RefSeq" id="WP_183542738.1">
    <property type="nucleotide sequence ID" value="NZ_BMQT01000004.1"/>
</dbReference>
<dbReference type="EMBL" id="JACHXG010000002">
    <property type="protein sequence ID" value="MBB3088013.1"/>
    <property type="molecule type" value="Genomic_DNA"/>
</dbReference>
<organism evidence="11 12">
    <name type="scientific">Nocardioides albus</name>
    <dbReference type="NCBI Taxonomy" id="1841"/>
    <lineage>
        <taxon>Bacteria</taxon>
        <taxon>Bacillati</taxon>
        <taxon>Actinomycetota</taxon>
        <taxon>Actinomycetes</taxon>
        <taxon>Propionibacteriales</taxon>
        <taxon>Nocardioidaceae</taxon>
        <taxon>Nocardioides</taxon>
    </lineage>
</organism>
<evidence type="ECO:0000256" key="9">
    <source>
        <dbReference type="PIRSR" id="PIRSR605493-1"/>
    </source>
</evidence>
<evidence type="ECO:0000256" key="1">
    <source>
        <dbReference type="ARBA" id="ARBA00001342"/>
    </source>
</evidence>
<comment type="catalytic activity">
    <reaction evidence="8 10">
        <text>oxaloacetate + H(+) = pyruvate + CO2</text>
        <dbReference type="Rhea" id="RHEA:15641"/>
        <dbReference type="ChEBI" id="CHEBI:15361"/>
        <dbReference type="ChEBI" id="CHEBI:15378"/>
        <dbReference type="ChEBI" id="CHEBI:16452"/>
        <dbReference type="ChEBI" id="CHEBI:16526"/>
        <dbReference type="EC" id="4.1.1.112"/>
    </reaction>
</comment>
<evidence type="ECO:0000256" key="5">
    <source>
        <dbReference type="ARBA" id="ARBA00022723"/>
    </source>
</evidence>
<evidence type="ECO:0000256" key="3">
    <source>
        <dbReference type="ARBA" id="ARBA00008621"/>
    </source>
</evidence>
<dbReference type="Pfam" id="PF03737">
    <property type="entry name" value="RraA-like"/>
    <property type="match status" value="1"/>
</dbReference>
<dbReference type="CDD" id="cd16841">
    <property type="entry name" value="RraA_family"/>
    <property type="match status" value="1"/>
</dbReference>
<keyword evidence="6 10" id="KW-0456">Lyase</keyword>
<comment type="function">
    <text evidence="7 10">Catalyzes the aldol cleavage of 4-hydroxy-4-methyl-2-oxoglutarate (HMG) into 2 molecules of pyruvate. Also contains a secondary oxaloacetate (OAA) decarboxylase activity due to the common pyruvate enolate transition state formed following C-C bond cleavage in the retro-aldol and decarboxylation reactions.</text>
</comment>
<evidence type="ECO:0000256" key="10">
    <source>
        <dbReference type="RuleBase" id="RU004338"/>
    </source>
</evidence>
<dbReference type="Gene3D" id="3.50.30.40">
    <property type="entry name" value="Ribonuclease E inhibitor RraA/RraA-like"/>
    <property type="match status" value="1"/>
</dbReference>
<dbReference type="InterPro" id="IPR005493">
    <property type="entry name" value="RraA/RraA-like"/>
</dbReference>
<comment type="caution">
    <text evidence="11">The sequence shown here is derived from an EMBL/GenBank/DDBJ whole genome shotgun (WGS) entry which is preliminary data.</text>
</comment>
<dbReference type="AlphaFoldDB" id="A0A7W5F7D9"/>
<accession>A0A7W5F7D9</accession>
<comment type="catalytic activity">
    <reaction evidence="1 10">
        <text>4-hydroxy-4-methyl-2-oxoglutarate = 2 pyruvate</text>
        <dbReference type="Rhea" id="RHEA:22748"/>
        <dbReference type="ChEBI" id="CHEBI:15361"/>
        <dbReference type="ChEBI" id="CHEBI:58276"/>
        <dbReference type="EC" id="4.1.3.17"/>
    </reaction>
</comment>
<dbReference type="EC" id="4.1.1.112" evidence="10"/>
<comment type="cofactor">
    <cofactor evidence="9">
        <name>Mg(2+)</name>
        <dbReference type="ChEBI" id="CHEBI:18420"/>
    </cofactor>
</comment>
<evidence type="ECO:0000256" key="6">
    <source>
        <dbReference type="ARBA" id="ARBA00023239"/>
    </source>
</evidence>
<evidence type="ECO:0000313" key="12">
    <source>
        <dbReference type="Proteomes" id="UP000577707"/>
    </source>
</evidence>
<dbReference type="NCBIfam" id="TIGR01935">
    <property type="entry name" value="NOT-MenG"/>
    <property type="match status" value="1"/>
</dbReference>
<dbReference type="InterPro" id="IPR010203">
    <property type="entry name" value="RraA"/>
</dbReference>
<protein>
    <recommendedName>
        <fullName evidence="10">4-hydroxy-4-methyl-2-oxoglutarate aldolase</fullName>
        <shortName evidence="10">HMG aldolase</shortName>
        <ecNumber evidence="10">4.1.1.112</ecNumber>
        <ecNumber evidence="10">4.1.3.17</ecNumber>
    </recommendedName>
    <alternativeName>
        <fullName evidence="10">Oxaloacetate decarboxylase</fullName>
    </alternativeName>
</protein>
<comment type="cofactor">
    <cofactor evidence="2 10">
        <name>a divalent metal cation</name>
        <dbReference type="ChEBI" id="CHEBI:60240"/>
    </cofactor>
</comment>
<dbReference type="InterPro" id="IPR036704">
    <property type="entry name" value="RraA/RraA-like_sf"/>
</dbReference>
<dbReference type="GO" id="GO:0051252">
    <property type="term" value="P:regulation of RNA metabolic process"/>
    <property type="evidence" value="ECO:0007669"/>
    <property type="project" value="InterPro"/>
</dbReference>
<dbReference type="SUPFAM" id="SSF89562">
    <property type="entry name" value="RraA-like"/>
    <property type="match status" value="1"/>
</dbReference>
<dbReference type="EC" id="4.1.3.17" evidence="10"/>
<keyword evidence="9" id="KW-0460">Magnesium</keyword>
<gene>
    <name evidence="11" type="ORF">FHS12_000946</name>
</gene>
<feature type="binding site" evidence="9">
    <location>
        <position position="100"/>
    </location>
    <ligand>
        <name>Mg(2+)</name>
        <dbReference type="ChEBI" id="CHEBI:18420"/>
    </ligand>
</feature>
<dbReference type="Proteomes" id="UP000577707">
    <property type="component" value="Unassembled WGS sequence"/>
</dbReference>
<sequence>MTDRLGTSDLYDIHQESLESCDLQLRQLGGVRHFEGPIVTFRAFEDNLELKKIVAEPGEGQVIVVDTDGSMRVAMLGDNMAALAARNGWAGIVVNGAVRDTAALADLPIGVKALGSNPRRSRKEGVGHRDVVVTFGGAAFTPGAYLVSDDDGIVTFPLGVVPGD</sequence>
<dbReference type="GO" id="GO:0046872">
    <property type="term" value="F:metal ion binding"/>
    <property type="evidence" value="ECO:0007669"/>
    <property type="project" value="UniProtKB-KW"/>
</dbReference>
<dbReference type="NCBIfam" id="NF006875">
    <property type="entry name" value="PRK09372.1"/>
    <property type="match status" value="1"/>
</dbReference>
<keyword evidence="5 9" id="KW-0479">Metal-binding</keyword>
<evidence type="ECO:0000256" key="4">
    <source>
        <dbReference type="ARBA" id="ARBA00011233"/>
    </source>
</evidence>
<evidence type="ECO:0000313" key="11">
    <source>
        <dbReference type="EMBL" id="MBB3088013.1"/>
    </source>
</evidence>
<reference evidence="11 12" key="1">
    <citation type="submission" date="2020-08" db="EMBL/GenBank/DDBJ databases">
        <title>Genomic Encyclopedia of Type Strains, Phase III (KMG-III): the genomes of soil and plant-associated and newly described type strains.</title>
        <authorList>
            <person name="Whitman W."/>
        </authorList>
    </citation>
    <scope>NUCLEOTIDE SEQUENCE [LARGE SCALE GENOMIC DNA]</scope>
    <source>
        <strain evidence="11 12">CECT 3302</strain>
    </source>
</reference>
<comment type="subunit">
    <text evidence="4 10">Homotrimer.</text>
</comment>
<name>A0A7W5F7D9_9ACTN</name>
<evidence type="ECO:0000256" key="7">
    <source>
        <dbReference type="ARBA" id="ARBA00025046"/>
    </source>
</evidence>
<dbReference type="PANTHER" id="PTHR33254:SF4">
    <property type="entry name" value="4-HYDROXY-4-METHYL-2-OXOGLUTARATE ALDOLASE 3-RELATED"/>
    <property type="match status" value="1"/>
</dbReference>
<dbReference type="GO" id="GO:0047443">
    <property type="term" value="F:4-hydroxy-4-methyl-2-oxoglutarate aldolase activity"/>
    <property type="evidence" value="ECO:0007669"/>
    <property type="project" value="UniProtKB-EC"/>
</dbReference>
<feature type="binding site" evidence="9">
    <location>
        <begin position="77"/>
        <end position="80"/>
    </location>
    <ligand>
        <name>substrate</name>
    </ligand>
</feature>
<dbReference type="GO" id="GO:0008428">
    <property type="term" value="F:ribonuclease inhibitor activity"/>
    <property type="evidence" value="ECO:0007669"/>
    <property type="project" value="InterPro"/>
</dbReference>
<evidence type="ECO:0000256" key="8">
    <source>
        <dbReference type="ARBA" id="ARBA00047973"/>
    </source>
</evidence>
<comment type="similarity">
    <text evidence="3 10">Belongs to the class II aldolase/RraA-like family.</text>
</comment>
<dbReference type="PANTHER" id="PTHR33254">
    <property type="entry name" value="4-HYDROXY-4-METHYL-2-OXOGLUTARATE ALDOLASE 3-RELATED"/>
    <property type="match status" value="1"/>
</dbReference>